<dbReference type="OrthoDB" id="10258882at2759"/>
<dbReference type="Pfam" id="PF00780">
    <property type="entry name" value="CNH"/>
    <property type="match status" value="1"/>
</dbReference>
<keyword evidence="3" id="KW-0963">Cytoplasm</keyword>
<evidence type="ECO:0000256" key="3">
    <source>
        <dbReference type="ARBA" id="ARBA00022490"/>
    </source>
</evidence>
<keyword evidence="2" id="KW-0813">Transport</keyword>
<accession>A0A9W8M095</accession>
<feature type="compositionally biased region" description="Pro residues" evidence="5">
    <location>
        <begin position="88"/>
        <end position="101"/>
    </location>
</feature>
<reference evidence="7" key="1">
    <citation type="submission" date="2022-07" db="EMBL/GenBank/DDBJ databases">
        <title>Phylogenomic reconstructions and comparative analyses of Kickxellomycotina fungi.</title>
        <authorList>
            <person name="Reynolds N.K."/>
            <person name="Stajich J.E."/>
            <person name="Barry K."/>
            <person name="Grigoriev I.V."/>
            <person name="Crous P."/>
            <person name="Smith M.E."/>
        </authorList>
    </citation>
    <scope>NUCLEOTIDE SEQUENCE</scope>
    <source>
        <strain evidence="7">NRRL 1566</strain>
    </source>
</reference>
<organism evidence="7 8">
    <name type="scientific">Coemansia brasiliensis</name>
    <dbReference type="NCBI Taxonomy" id="2650707"/>
    <lineage>
        <taxon>Eukaryota</taxon>
        <taxon>Fungi</taxon>
        <taxon>Fungi incertae sedis</taxon>
        <taxon>Zoopagomycota</taxon>
        <taxon>Kickxellomycotina</taxon>
        <taxon>Kickxellomycetes</taxon>
        <taxon>Kickxellales</taxon>
        <taxon>Kickxellaceae</taxon>
        <taxon>Coemansia</taxon>
    </lineage>
</organism>
<keyword evidence="8" id="KW-1185">Reference proteome</keyword>
<evidence type="ECO:0000313" key="8">
    <source>
        <dbReference type="Proteomes" id="UP001139887"/>
    </source>
</evidence>
<dbReference type="GO" id="GO:0016020">
    <property type="term" value="C:membrane"/>
    <property type="evidence" value="ECO:0007669"/>
    <property type="project" value="TreeGrafter"/>
</dbReference>
<evidence type="ECO:0000256" key="2">
    <source>
        <dbReference type="ARBA" id="ARBA00022448"/>
    </source>
</evidence>
<dbReference type="GO" id="GO:0015031">
    <property type="term" value="P:protein transport"/>
    <property type="evidence" value="ECO:0007669"/>
    <property type="project" value="UniProtKB-KW"/>
</dbReference>
<dbReference type="GO" id="GO:0006914">
    <property type="term" value="P:autophagy"/>
    <property type="evidence" value="ECO:0007669"/>
    <property type="project" value="TreeGrafter"/>
</dbReference>
<dbReference type="Pfam" id="PF10366">
    <property type="entry name" value="Vps39_1"/>
    <property type="match status" value="1"/>
</dbReference>
<name>A0A9W8M095_9FUNG</name>
<dbReference type="GO" id="GO:0034058">
    <property type="term" value="P:endosomal vesicle fusion"/>
    <property type="evidence" value="ECO:0007669"/>
    <property type="project" value="TreeGrafter"/>
</dbReference>
<feature type="compositionally biased region" description="Polar residues" evidence="5">
    <location>
        <begin position="42"/>
        <end position="53"/>
    </location>
</feature>
<dbReference type="EMBL" id="JANBUW010000021">
    <property type="protein sequence ID" value="KAJ2850889.1"/>
    <property type="molecule type" value="Genomic_DNA"/>
</dbReference>
<evidence type="ECO:0000256" key="4">
    <source>
        <dbReference type="ARBA" id="ARBA00022927"/>
    </source>
</evidence>
<feature type="domain" description="CNH" evidence="6">
    <location>
        <begin position="108"/>
        <end position="406"/>
    </location>
</feature>
<dbReference type="PROSITE" id="PS50219">
    <property type="entry name" value="CNH"/>
    <property type="match status" value="1"/>
</dbReference>
<comment type="subcellular location">
    <subcellularLocation>
        <location evidence="1">Cytoplasm</location>
    </subcellularLocation>
</comment>
<dbReference type="PANTHER" id="PTHR12894:SF27">
    <property type="entry name" value="TRANSFORMING GROWTH FACTOR-BETA RECEPTOR-ASSOCIATED PROTEIN 1"/>
    <property type="match status" value="1"/>
</dbReference>
<sequence>MELQSGDESLQPYITQTLLLGLELDPAQRSTPTIVEPKPRRQSLSQRLGFQSVSEHKSPSENGDVGQHFSDTASEVDDATKRTASPKPVSPPQPSQSPSPAPGSRQRAPKIECAEVCGNDVYIGTSNGLLVHYTLETAEVESKQPPENFKVRTVDMKLGAKRVEQMIAFPALCRLVVLCGSTVVFYSLPELRPVSNGSMPTIKGVSCIAFDERIQRSIAKSAIICVARMHEIHIYRIGADLKLEQEIAIENSVASICMYGNYVCLADTETYKILDLTRIRTASLEEGQLVLLPTQQPRQDPETGKIIRPPRPRTLVVGPNEFMFLTSSGDDATLGVIVTAMGEALRGTLQFSTYPKSVVYDEPYVIAVFGNGQVDVYDTRSPEQTVVQSFFDSPDISDGQRPRKVLMVSGTHISTSISRPEAIDTSEDNGSPNMDVVSMFNPQNLHQHTTSDLDTTLWTEALGTSVHWRRELLGDSDALDSRRMNTALSRWISANLVALSFDSLYILAPQPQLLRVESLIRNQRIEEAVLAVEAALAADASLSAGSEEISYCFQMMGMVCLKNMLLDDALQHFRRGFLDPRALLYLFPDYLEYLGQLLVPFGRISMAASLRQIFYEIGDAKRLVERTATQLAGDNSEQKEMLLNTLHTNTLEMLERYFEYCRMQMQQEDQPFAPDAVPIIDTALVRLYAVNSQHNKLCALIRAPNNNIVSDLACEYFMSVQQYYYCSLIYKAQGEVAKTLDIWRHILQDEWRSEQFGGISEYLVYLETIQDQQILLAEYYWLIEFDVGASLQVLGHLSDTSVASMDADKVIQTIQRVGDDQLLRAFIERLIAASHDRATHYMTYLLKVYVRQIRDFYLLDNSEARTRKNALETSYKCAQADDMSLTFRAHLRAVRNRDEGTYLRAQLIEILSTQPPSYDPQAVLECIENEAKSFMATEQAILLVVLNRAEQAVDLLVEYGDYAEAELLLLRPAALVSLARLNPSLELPEDAASDKDDEPADTCSLEVGTISSNVVKLLRMYLSFSESDDDMSARLVSSMLSRYASFIPLSILDEMPTHWPYVLVEPFVCFHLQQLAHREQASSIKHHISHARAVNKHAEYVDALKNQDRITLDYSQTCAKCQKLLGSSAFVYEPETQEVKHISCA</sequence>
<dbReference type="InterPro" id="IPR001180">
    <property type="entry name" value="CNH_dom"/>
</dbReference>
<evidence type="ECO:0000259" key="6">
    <source>
        <dbReference type="PROSITE" id="PS50219"/>
    </source>
</evidence>
<protein>
    <recommendedName>
        <fullName evidence="6">CNH domain-containing protein</fullName>
    </recommendedName>
</protein>
<dbReference type="SUPFAM" id="SSF101908">
    <property type="entry name" value="Putative isomerase YbhE"/>
    <property type="match status" value="1"/>
</dbReference>
<proteinExistence type="predicted"/>
<evidence type="ECO:0000256" key="5">
    <source>
        <dbReference type="SAM" id="MobiDB-lite"/>
    </source>
</evidence>
<dbReference type="InterPro" id="IPR032914">
    <property type="entry name" value="Vam6/VPS39/TRAP1"/>
</dbReference>
<gene>
    <name evidence="7" type="ORF">IWW36_001515</name>
</gene>
<comment type="caution">
    <text evidence="7">The sequence shown here is derived from an EMBL/GenBank/DDBJ whole genome shotgun (WGS) entry which is preliminary data.</text>
</comment>
<dbReference type="AlphaFoldDB" id="A0A9W8M095"/>
<dbReference type="PANTHER" id="PTHR12894">
    <property type="entry name" value="CNH DOMAIN CONTAINING"/>
    <property type="match status" value="1"/>
</dbReference>
<evidence type="ECO:0000313" key="7">
    <source>
        <dbReference type="EMBL" id="KAJ2850889.1"/>
    </source>
</evidence>
<dbReference type="GO" id="GO:0005737">
    <property type="term" value="C:cytoplasm"/>
    <property type="evidence" value="ECO:0007669"/>
    <property type="project" value="UniProtKB-SubCell"/>
</dbReference>
<feature type="region of interest" description="Disordered" evidence="5">
    <location>
        <begin position="21"/>
        <end position="108"/>
    </location>
</feature>
<keyword evidence="4" id="KW-0653">Protein transport</keyword>
<dbReference type="Proteomes" id="UP001139887">
    <property type="component" value="Unassembled WGS sequence"/>
</dbReference>
<dbReference type="InterPro" id="IPR019452">
    <property type="entry name" value="VPS39/TGF_beta_rcpt-assoc_1"/>
</dbReference>
<evidence type="ECO:0000256" key="1">
    <source>
        <dbReference type="ARBA" id="ARBA00004496"/>
    </source>
</evidence>